<keyword evidence="3 6" id="KW-0812">Transmembrane</keyword>
<evidence type="ECO:0000313" key="8">
    <source>
        <dbReference type="EMBL" id="OJA45400.1"/>
    </source>
</evidence>
<evidence type="ECO:0000256" key="4">
    <source>
        <dbReference type="ARBA" id="ARBA00022989"/>
    </source>
</evidence>
<dbReference type="PANTHER" id="PTHR43124:SF3">
    <property type="entry name" value="CHLORAMPHENICOL EFFLUX PUMP RV0191"/>
    <property type="match status" value="1"/>
</dbReference>
<feature type="transmembrane region" description="Helical" evidence="6">
    <location>
        <begin position="28"/>
        <end position="49"/>
    </location>
</feature>
<feature type="transmembrane region" description="Helical" evidence="6">
    <location>
        <begin position="319"/>
        <end position="342"/>
    </location>
</feature>
<comment type="caution">
    <text evidence="8">The sequence shown here is derived from an EMBL/GenBank/DDBJ whole genome shotgun (WGS) entry which is preliminary data.</text>
</comment>
<feature type="domain" description="Major facilitator superfamily (MFS) profile" evidence="7">
    <location>
        <begin position="27"/>
        <end position="401"/>
    </location>
</feature>
<dbReference type="Pfam" id="PF07690">
    <property type="entry name" value="MFS_1"/>
    <property type="match status" value="1"/>
</dbReference>
<organism evidence="8 9">
    <name type="scientific">Burkholderia ubonensis</name>
    <dbReference type="NCBI Taxonomy" id="101571"/>
    <lineage>
        <taxon>Bacteria</taxon>
        <taxon>Pseudomonadati</taxon>
        <taxon>Pseudomonadota</taxon>
        <taxon>Betaproteobacteria</taxon>
        <taxon>Burkholderiales</taxon>
        <taxon>Burkholderiaceae</taxon>
        <taxon>Burkholderia</taxon>
        <taxon>Burkholderia cepacia complex</taxon>
    </lineage>
</organism>
<dbReference type="GO" id="GO:0005886">
    <property type="term" value="C:plasma membrane"/>
    <property type="evidence" value="ECO:0007669"/>
    <property type="project" value="UniProtKB-SubCell"/>
</dbReference>
<evidence type="ECO:0000256" key="2">
    <source>
        <dbReference type="ARBA" id="ARBA00022475"/>
    </source>
</evidence>
<feature type="transmembrane region" description="Helical" evidence="6">
    <location>
        <begin position="230"/>
        <end position="251"/>
    </location>
</feature>
<proteinExistence type="predicted"/>
<feature type="transmembrane region" description="Helical" evidence="6">
    <location>
        <begin position="61"/>
        <end position="81"/>
    </location>
</feature>
<evidence type="ECO:0000256" key="5">
    <source>
        <dbReference type="ARBA" id="ARBA00023136"/>
    </source>
</evidence>
<keyword evidence="4 6" id="KW-1133">Transmembrane helix</keyword>
<keyword evidence="5 6" id="KW-0472">Membrane</keyword>
<feature type="transmembrane region" description="Helical" evidence="6">
    <location>
        <begin position="293"/>
        <end position="313"/>
    </location>
</feature>
<reference evidence="9" key="1">
    <citation type="submission" date="2016-08" db="EMBL/GenBank/DDBJ databases">
        <title>Population biology and virulence potential of Burkholderia ubonensis.</title>
        <authorList>
            <person name="Price E.P."/>
            <person name="Currie B.J."/>
            <person name="Wagner D.M."/>
        </authorList>
    </citation>
    <scope>NUCLEOTIDE SEQUENCE [LARGE SCALE GENOMIC DNA]</scope>
    <source>
        <strain evidence="9">MSMB0103</strain>
    </source>
</reference>
<dbReference type="PROSITE" id="PS50850">
    <property type="entry name" value="MFS"/>
    <property type="match status" value="1"/>
</dbReference>
<protein>
    <submittedName>
        <fullName evidence="8">MFS transporter</fullName>
    </submittedName>
</protein>
<dbReference type="EMBL" id="MEAU01000026">
    <property type="protein sequence ID" value="OJA45400.1"/>
    <property type="molecule type" value="Genomic_DNA"/>
</dbReference>
<evidence type="ECO:0000256" key="6">
    <source>
        <dbReference type="SAM" id="Phobius"/>
    </source>
</evidence>
<feature type="transmembrane region" description="Helical" evidence="6">
    <location>
        <begin position="118"/>
        <end position="139"/>
    </location>
</feature>
<evidence type="ECO:0000256" key="3">
    <source>
        <dbReference type="ARBA" id="ARBA00022692"/>
    </source>
</evidence>
<feature type="transmembrane region" description="Helical" evidence="6">
    <location>
        <begin position="380"/>
        <end position="396"/>
    </location>
</feature>
<evidence type="ECO:0000259" key="7">
    <source>
        <dbReference type="PROSITE" id="PS50850"/>
    </source>
</evidence>
<evidence type="ECO:0000256" key="1">
    <source>
        <dbReference type="ARBA" id="ARBA00004651"/>
    </source>
</evidence>
<dbReference type="PANTHER" id="PTHR43124">
    <property type="entry name" value="PURINE EFFLUX PUMP PBUE"/>
    <property type="match status" value="1"/>
</dbReference>
<gene>
    <name evidence="8" type="ORF">BGV66_18405</name>
</gene>
<evidence type="ECO:0000313" key="9">
    <source>
        <dbReference type="Proteomes" id="UP000183667"/>
    </source>
</evidence>
<dbReference type="AlphaFoldDB" id="A0ABD6Q1I2"/>
<feature type="transmembrane region" description="Helical" evidence="6">
    <location>
        <begin position="151"/>
        <end position="169"/>
    </location>
</feature>
<dbReference type="Gene3D" id="1.20.1720.10">
    <property type="entry name" value="Multidrug resistance protein D"/>
    <property type="match status" value="1"/>
</dbReference>
<sequence length="417" mass="44420">MLPHVNLEETMTHHQQTSTRGETRLPPIWLLLALVALPQIAETVLAPSLPNVAHVFHLSAAQTQWTMSIFFLGFAAGVFLWGRVSDAIGRRPAILGGLVIGLVGTLVAARASSFELVLVGRFVQAVGLATCSVTTQTILRDCLSGAALTRCFVTVGMVLAWSPAVGPLVGQKLSDWHGYQAVLWLITAAIAMLCLAATRYLRETRSACVQAISTRKLALRMLKDSQLMRSALLVAGLNALVFSFYAAGPFLVGDLPILGFGWIGLAVALAGSLGAALNRRLDHGIGHDRRVRLGLWSVLAGVLLQIVLVLITGRAGVPWALAALPIFIGFGLAIPNILAPALRSYANCLGRAGALFGVAYYTMLGAMLAVTSALPLDSPLALNGFWFIAAVVLFAAHNETGTEADRPTRSNEFERSR</sequence>
<dbReference type="InterPro" id="IPR036259">
    <property type="entry name" value="MFS_trans_sf"/>
</dbReference>
<dbReference type="InterPro" id="IPR020846">
    <property type="entry name" value="MFS_dom"/>
</dbReference>
<feature type="transmembrane region" description="Helical" evidence="6">
    <location>
        <begin position="93"/>
        <end position="112"/>
    </location>
</feature>
<feature type="transmembrane region" description="Helical" evidence="6">
    <location>
        <begin position="257"/>
        <end position="277"/>
    </location>
</feature>
<feature type="transmembrane region" description="Helical" evidence="6">
    <location>
        <begin position="181"/>
        <end position="201"/>
    </location>
</feature>
<dbReference type="Proteomes" id="UP000183667">
    <property type="component" value="Unassembled WGS sequence"/>
</dbReference>
<dbReference type="CDD" id="cd17320">
    <property type="entry name" value="MFS_MdfA_MDR_like"/>
    <property type="match status" value="1"/>
</dbReference>
<dbReference type="InterPro" id="IPR050189">
    <property type="entry name" value="MFS_Efflux_Transporters"/>
</dbReference>
<feature type="transmembrane region" description="Helical" evidence="6">
    <location>
        <begin position="354"/>
        <end position="374"/>
    </location>
</feature>
<dbReference type="InterPro" id="IPR011701">
    <property type="entry name" value="MFS"/>
</dbReference>
<comment type="subcellular location">
    <subcellularLocation>
        <location evidence="1">Cell membrane</location>
        <topology evidence="1">Multi-pass membrane protein</topology>
    </subcellularLocation>
</comment>
<name>A0ABD6Q1I2_9BURK</name>
<accession>A0ABD6Q1I2</accession>
<dbReference type="SUPFAM" id="SSF103473">
    <property type="entry name" value="MFS general substrate transporter"/>
    <property type="match status" value="1"/>
</dbReference>
<keyword evidence="2" id="KW-1003">Cell membrane</keyword>